<gene>
    <name evidence="10" type="ORF">CVLEPA_LOCUS14092</name>
</gene>
<evidence type="ECO:0000256" key="8">
    <source>
        <dbReference type="ARBA" id="ARBA00023136"/>
    </source>
</evidence>
<keyword evidence="5 9" id="KW-0735">Signal-anchor</keyword>
<keyword evidence="6 9" id="KW-1133">Transmembrane helix</keyword>
<reference evidence="10 11" key="1">
    <citation type="submission" date="2024-02" db="EMBL/GenBank/DDBJ databases">
        <authorList>
            <person name="Daric V."/>
            <person name="Darras S."/>
        </authorList>
    </citation>
    <scope>NUCLEOTIDE SEQUENCE [LARGE SCALE GENOMIC DNA]</scope>
</reference>
<evidence type="ECO:0000256" key="3">
    <source>
        <dbReference type="ARBA" id="ARBA00022679"/>
    </source>
</evidence>
<dbReference type="PANTHER" id="PTHR12369">
    <property type="entry name" value="CHONDROITIN SYNTHASE"/>
    <property type="match status" value="1"/>
</dbReference>
<protein>
    <recommendedName>
        <fullName evidence="9">Hexosyltransferase</fullName>
        <ecNumber evidence="9">2.4.1.-</ecNumber>
    </recommendedName>
</protein>
<comment type="similarity">
    <text evidence="2 9">Belongs to the chondroitin N-acetylgalactosaminyltransferase family.</text>
</comment>
<sequence length="814" mass="93921">MRRCKVISYLKPFLPVIIGLSLGFSMSIVRIPISHENCIHVSKDHVDRKLNSLHQSKDIKFAPEENAHFQPMSDEEAIRYRKDREYVPPVYDTLEDFEPHIITDPELKPKIDFDPEASKKKIVRTRYISTELGIREKLICAVLTTADSFKSLGLAVNKTFTHHMKKVLFFHGLGQNLDENSLDAQYMTLILHPSSNPTQILYETINYLYTKFKDEYDWYYVVPDGTYSEGDRVNYLVDHMSINRRLYMGKPLSYQDRMGTVTYCSVNSGFIISRLLLLDLMGNIKVCLDDTDMKDLAPDKWLGRCIMRITRGAVECVEQEEGIFFQTFDLENAGNFDPETESAANFKDSVTVTGVETPQMMYTLHKRFSQIEIDKAYNEIVELQDEIRQLAPKLPEGEQELSWPIGINPPFKPTNRWDIIVWDYFTEDYTLTCPGEVPKCELSGVDKVDIQNILQIALDRLNEKYNDKGLIIEKKKLVNGYRRFDPQRGMEYMLDLLLNVMVKGATEQVEVSHRVNMLRPLSQVEIIPMPYVTETAKVNIILPLTGQDRALFVSFMDRYAKVCLNNDENVGLNIVFIYNPDDAQRIHENDIFAKQKQLLQEYEGLYKKASSSSPKLIPWVSIKTEVPSQLKIMDIVAKKYPNEALFFLTSVAANINLNFLNRCRMNTIPGWQTFFPIPFSSYNPEIIYKDVPAPEQIEIKPNNGHFDIYSFDEVCVYNADYMAARTKLSASVATQKTTGTIAEHVDSLDIYDMMIKYSQMHIFRAVEPMLTRRYIHRNCNALNGEEIFQRCERSNAEGLASRTQLAMELFPDNT</sequence>
<keyword evidence="7 9" id="KW-0333">Golgi apparatus</keyword>
<keyword evidence="11" id="KW-1185">Reference proteome</keyword>
<dbReference type="Gene3D" id="3.90.550.50">
    <property type="match status" value="1"/>
</dbReference>
<keyword evidence="4 9" id="KW-0812">Transmembrane</keyword>
<dbReference type="PANTHER" id="PTHR12369:SF13">
    <property type="entry name" value="HEXOSYLTRANSFERASE"/>
    <property type="match status" value="1"/>
</dbReference>
<evidence type="ECO:0000256" key="4">
    <source>
        <dbReference type="ARBA" id="ARBA00022692"/>
    </source>
</evidence>
<evidence type="ECO:0000256" key="2">
    <source>
        <dbReference type="ARBA" id="ARBA00009239"/>
    </source>
</evidence>
<dbReference type="Proteomes" id="UP001642483">
    <property type="component" value="Unassembled WGS sequence"/>
</dbReference>
<dbReference type="EMBL" id="CAWYQH010000096">
    <property type="protein sequence ID" value="CAK8682971.1"/>
    <property type="molecule type" value="Genomic_DNA"/>
</dbReference>
<evidence type="ECO:0000256" key="7">
    <source>
        <dbReference type="ARBA" id="ARBA00023034"/>
    </source>
</evidence>
<accession>A0ABP0FTL1</accession>
<keyword evidence="3 9" id="KW-0808">Transferase</keyword>
<comment type="subcellular location">
    <subcellularLocation>
        <location evidence="1 9">Golgi apparatus</location>
        <location evidence="1 9">Golgi stack membrane</location>
        <topology evidence="1 9">Single-pass type II membrane protein</topology>
    </subcellularLocation>
</comment>
<organism evidence="10 11">
    <name type="scientific">Clavelina lepadiformis</name>
    <name type="common">Light-bulb sea squirt</name>
    <name type="synonym">Ascidia lepadiformis</name>
    <dbReference type="NCBI Taxonomy" id="159417"/>
    <lineage>
        <taxon>Eukaryota</taxon>
        <taxon>Metazoa</taxon>
        <taxon>Chordata</taxon>
        <taxon>Tunicata</taxon>
        <taxon>Ascidiacea</taxon>
        <taxon>Aplousobranchia</taxon>
        <taxon>Clavelinidae</taxon>
        <taxon>Clavelina</taxon>
    </lineage>
</organism>
<evidence type="ECO:0000313" key="10">
    <source>
        <dbReference type="EMBL" id="CAK8682971.1"/>
    </source>
</evidence>
<feature type="transmembrane region" description="Helical" evidence="9">
    <location>
        <begin position="12"/>
        <end position="33"/>
    </location>
</feature>
<evidence type="ECO:0000256" key="5">
    <source>
        <dbReference type="ARBA" id="ARBA00022968"/>
    </source>
</evidence>
<evidence type="ECO:0000256" key="6">
    <source>
        <dbReference type="ARBA" id="ARBA00022989"/>
    </source>
</evidence>
<dbReference type="InterPro" id="IPR051227">
    <property type="entry name" value="CS_glycosyltransferase"/>
</dbReference>
<dbReference type="EC" id="2.4.1.-" evidence="9"/>
<evidence type="ECO:0000256" key="1">
    <source>
        <dbReference type="ARBA" id="ARBA00004447"/>
    </source>
</evidence>
<evidence type="ECO:0000313" key="11">
    <source>
        <dbReference type="Proteomes" id="UP001642483"/>
    </source>
</evidence>
<proteinExistence type="inferred from homology"/>
<comment type="caution">
    <text evidence="10">The sequence shown here is derived from an EMBL/GenBank/DDBJ whole genome shotgun (WGS) entry which is preliminary data.</text>
</comment>
<name>A0ABP0FTL1_CLALP</name>
<evidence type="ECO:0000256" key="9">
    <source>
        <dbReference type="RuleBase" id="RU364016"/>
    </source>
</evidence>
<dbReference type="InterPro" id="IPR008428">
    <property type="entry name" value="Chond_GalNAc"/>
</dbReference>
<keyword evidence="8 9" id="KW-0472">Membrane</keyword>
<dbReference type="Pfam" id="PF05679">
    <property type="entry name" value="CHGN"/>
    <property type="match status" value="1"/>
</dbReference>